<protein>
    <submittedName>
        <fullName evidence="3">Uncharacterized protein</fullName>
    </submittedName>
</protein>
<evidence type="ECO:0000256" key="1">
    <source>
        <dbReference type="SAM" id="MobiDB-lite"/>
    </source>
</evidence>
<dbReference type="EMBL" id="PNBA02000005">
    <property type="protein sequence ID" value="KAG6424289.1"/>
    <property type="molecule type" value="Genomic_DNA"/>
</dbReference>
<evidence type="ECO:0000313" key="4">
    <source>
        <dbReference type="Proteomes" id="UP000298416"/>
    </source>
</evidence>
<dbReference type="Proteomes" id="UP000298416">
    <property type="component" value="Unassembled WGS sequence"/>
</dbReference>
<accession>A0A8X9A2B1</accession>
<keyword evidence="2" id="KW-0812">Transmembrane</keyword>
<organism evidence="3">
    <name type="scientific">Salvia splendens</name>
    <name type="common">Scarlet sage</name>
    <dbReference type="NCBI Taxonomy" id="180675"/>
    <lineage>
        <taxon>Eukaryota</taxon>
        <taxon>Viridiplantae</taxon>
        <taxon>Streptophyta</taxon>
        <taxon>Embryophyta</taxon>
        <taxon>Tracheophyta</taxon>
        <taxon>Spermatophyta</taxon>
        <taxon>Magnoliopsida</taxon>
        <taxon>eudicotyledons</taxon>
        <taxon>Gunneridae</taxon>
        <taxon>Pentapetalae</taxon>
        <taxon>asterids</taxon>
        <taxon>lamiids</taxon>
        <taxon>Lamiales</taxon>
        <taxon>Lamiaceae</taxon>
        <taxon>Nepetoideae</taxon>
        <taxon>Mentheae</taxon>
        <taxon>Salviinae</taxon>
        <taxon>Salvia</taxon>
        <taxon>Salvia subgen. Calosphace</taxon>
        <taxon>core Calosphace</taxon>
    </lineage>
</organism>
<evidence type="ECO:0000256" key="2">
    <source>
        <dbReference type="SAM" id="Phobius"/>
    </source>
</evidence>
<sequence>MRERSHLSEGEQINDTEAVPTASAGKEESLRWWIEGLKIEKLTQIEFGDGVGFWLGFTSETVSSGVQRLKHYLPLVIGEEHALSSAARLCDDTLFLTRAAVFVVVLQVIALVVATCGVPAVFQGVVAHFVVLVAVVGGSRVSLLLLEEMADVNCGDWSGPVFLAVAIRVRQRRRGRM</sequence>
<feature type="region of interest" description="Disordered" evidence="1">
    <location>
        <begin position="1"/>
        <end position="22"/>
    </location>
</feature>
<reference evidence="3" key="2">
    <citation type="submission" date="2020-08" db="EMBL/GenBank/DDBJ databases">
        <title>Plant Genome Project.</title>
        <authorList>
            <person name="Zhang R.-G."/>
        </authorList>
    </citation>
    <scope>NUCLEOTIDE SEQUENCE</scope>
    <source>
        <strain evidence="3">Huo1</strain>
        <tissue evidence="3">Leaf</tissue>
    </source>
</reference>
<feature type="transmembrane region" description="Helical" evidence="2">
    <location>
        <begin position="120"/>
        <end position="139"/>
    </location>
</feature>
<evidence type="ECO:0000313" key="3">
    <source>
        <dbReference type="EMBL" id="KAG6424289.1"/>
    </source>
</evidence>
<keyword evidence="2" id="KW-0472">Membrane</keyword>
<keyword evidence="4" id="KW-1185">Reference proteome</keyword>
<keyword evidence="2" id="KW-1133">Transmembrane helix</keyword>
<proteinExistence type="predicted"/>
<dbReference type="AlphaFoldDB" id="A0A8X9A2B1"/>
<gene>
    <name evidence="3" type="ORF">SASPL_114704</name>
</gene>
<reference evidence="3" key="1">
    <citation type="submission" date="2018-01" db="EMBL/GenBank/DDBJ databases">
        <authorList>
            <person name="Mao J.F."/>
        </authorList>
    </citation>
    <scope>NUCLEOTIDE SEQUENCE</scope>
    <source>
        <strain evidence="3">Huo1</strain>
        <tissue evidence="3">Leaf</tissue>
    </source>
</reference>
<feature type="transmembrane region" description="Helical" evidence="2">
    <location>
        <begin position="95"/>
        <end position="114"/>
    </location>
</feature>
<name>A0A8X9A2B1_SALSN</name>
<comment type="caution">
    <text evidence="3">The sequence shown here is derived from an EMBL/GenBank/DDBJ whole genome shotgun (WGS) entry which is preliminary data.</text>
</comment>